<organism evidence="1 2">
    <name type="scientific">Pseudarthrobacter psychrotolerans</name>
    <dbReference type="NCBI Taxonomy" id="2697569"/>
    <lineage>
        <taxon>Bacteria</taxon>
        <taxon>Bacillati</taxon>
        <taxon>Actinomycetota</taxon>
        <taxon>Actinomycetes</taxon>
        <taxon>Micrococcales</taxon>
        <taxon>Micrococcaceae</taxon>
        <taxon>Pseudarthrobacter</taxon>
    </lineage>
</organism>
<proteinExistence type="predicted"/>
<reference evidence="1 2" key="1">
    <citation type="submission" date="2020-01" db="EMBL/GenBank/DDBJ databases">
        <title>Pseudarthrobacter psychrotolerans sp. nov., isolated from antarctic soil.</title>
        <authorList>
            <person name="Shin Y."/>
            <person name="Park W."/>
        </authorList>
    </citation>
    <scope>NUCLEOTIDE SEQUENCE [LARGE SCALE GENOMIC DNA]</scope>
    <source>
        <strain evidence="1 2">YJ56</strain>
        <plasmid evidence="1 2">unnamed1</plasmid>
    </source>
</reference>
<evidence type="ECO:0000313" key="1">
    <source>
        <dbReference type="EMBL" id="QHK22580.1"/>
    </source>
</evidence>
<name>A0A6P1NW10_9MICC</name>
<keyword evidence="1" id="KW-0614">Plasmid</keyword>
<geneLocation type="plasmid" evidence="1 2">
    <name>unnamed1</name>
</geneLocation>
<dbReference type="AlphaFoldDB" id="A0A6P1NW10"/>
<sequence length="144" mass="16223">MSDPIQHPISKLGFFLEYTSPWLIELSEAAATLEQARSKPHVLTDHDVSETRRVYTEQAEDLTLFEDTSARWAAQANLTAEQRAGLATLGSNLVQLRHLNTSILELTDYLETRTIERVLATPDIELGLSEFLKHFSGQRPDTTN</sequence>
<accession>A0A6P1NW10</accession>
<gene>
    <name evidence="1" type="ORF">GU243_23740</name>
</gene>
<dbReference type="Proteomes" id="UP000464186">
    <property type="component" value="Plasmid unnamed1"/>
</dbReference>
<dbReference type="EMBL" id="CP047899">
    <property type="protein sequence ID" value="QHK22580.1"/>
    <property type="molecule type" value="Genomic_DNA"/>
</dbReference>
<dbReference type="KEGG" id="psey:GU243_23740"/>
<evidence type="ECO:0000313" key="2">
    <source>
        <dbReference type="Proteomes" id="UP000464186"/>
    </source>
</evidence>
<protein>
    <submittedName>
        <fullName evidence="1">Uncharacterized protein</fullName>
    </submittedName>
</protein>
<keyword evidence="2" id="KW-1185">Reference proteome</keyword>